<protein>
    <recommendedName>
        <fullName evidence="2">Band 7 domain-containing protein</fullName>
    </recommendedName>
</protein>
<dbReference type="SMART" id="SM00244">
    <property type="entry name" value="PHB"/>
    <property type="match status" value="1"/>
</dbReference>
<dbReference type="InterPro" id="IPR036013">
    <property type="entry name" value="Band_7/SPFH_dom_sf"/>
</dbReference>
<dbReference type="InterPro" id="IPR043202">
    <property type="entry name" value="Band-7_stomatin-like"/>
</dbReference>
<gene>
    <name evidence="3" type="ORF">LCGC14_0376380</name>
</gene>
<comment type="caution">
    <text evidence="3">The sequence shown here is derived from an EMBL/GenBank/DDBJ whole genome shotgun (WGS) entry which is preliminary data.</text>
</comment>
<dbReference type="PANTHER" id="PTHR10264">
    <property type="entry name" value="BAND 7 PROTEIN-RELATED"/>
    <property type="match status" value="1"/>
</dbReference>
<dbReference type="InterPro" id="IPR001107">
    <property type="entry name" value="Band_7"/>
</dbReference>
<dbReference type="Pfam" id="PF01145">
    <property type="entry name" value="Band_7"/>
    <property type="match status" value="1"/>
</dbReference>
<dbReference type="SUPFAM" id="SSF117892">
    <property type="entry name" value="Band 7/SPFH domain"/>
    <property type="match status" value="1"/>
</dbReference>
<organism evidence="3">
    <name type="scientific">marine sediment metagenome</name>
    <dbReference type="NCBI Taxonomy" id="412755"/>
    <lineage>
        <taxon>unclassified sequences</taxon>
        <taxon>metagenomes</taxon>
        <taxon>ecological metagenomes</taxon>
    </lineage>
</organism>
<evidence type="ECO:0000259" key="2">
    <source>
        <dbReference type="SMART" id="SM00244"/>
    </source>
</evidence>
<evidence type="ECO:0000313" key="3">
    <source>
        <dbReference type="EMBL" id="KKN75930.1"/>
    </source>
</evidence>
<reference evidence="3" key="1">
    <citation type="journal article" date="2015" name="Nature">
        <title>Complex archaea that bridge the gap between prokaryotes and eukaryotes.</title>
        <authorList>
            <person name="Spang A."/>
            <person name="Saw J.H."/>
            <person name="Jorgensen S.L."/>
            <person name="Zaremba-Niedzwiedzka K."/>
            <person name="Martijn J."/>
            <person name="Lind A.E."/>
            <person name="van Eijk R."/>
            <person name="Schleper C."/>
            <person name="Guy L."/>
            <person name="Ettema T.J."/>
        </authorList>
    </citation>
    <scope>NUCLEOTIDE SEQUENCE</scope>
</reference>
<proteinExistence type="inferred from homology"/>
<sequence>MEYLIEFLYNLLQFLPRFKTISPDKGAVILRFGRYVTTLYGGRYRFYWPIITKILTISISTNKVDLPNQTLTAQNGKTYVINGSVFYRITSPKIALLNNVDVAGNLQEDAMNAFRLAVSASAVLNCEDIIEDVVNDLDEAKIKYGIEIIDVNVAEYATVIPIRNICN</sequence>
<name>A0A0F9T3W9_9ZZZZ</name>
<comment type="similarity">
    <text evidence="1">Belongs to the band 7/mec-2 family.</text>
</comment>
<feature type="domain" description="Band 7" evidence="2">
    <location>
        <begin position="16"/>
        <end position="164"/>
    </location>
</feature>
<dbReference type="Gene3D" id="3.30.479.30">
    <property type="entry name" value="Band 7 domain"/>
    <property type="match status" value="1"/>
</dbReference>
<dbReference type="PANTHER" id="PTHR10264:SF19">
    <property type="entry name" value="AT06885P-RELATED"/>
    <property type="match status" value="1"/>
</dbReference>
<evidence type="ECO:0000256" key="1">
    <source>
        <dbReference type="ARBA" id="ARBA00008164"/>
    </source>
</evidence>
<dbReference type="EMBL" id="LAZR01000302">
    <property type="protein sequence ID" value="KKN75930.1"/>
    <property type="molecule type" value="Genomic_DNA"/>
</dbReference>
<dbReference type="GO" id="GO:0005886">
    <property type="term" value="C:plasma membrane"/>
    <property type="evidence" value="ECO:0007669"/>
    <property type="project" value="InterPro"/>
</dbReference>
<dbReference type="AlphaFoldDB" id="A0A0F9T3W9"/>
<accession>A0A0F9T3W9</accession>